<protein>
    <submittedName>
        <fullName evidence="1">Uncharacterized protein</fullName>
    </submittedName>
</protein>
<organism evidence="1">
    <name type="scientific">Schistosoma mansoni</name>
    <name type="common">Blood fluke</name>
    <dbReference type="NCBI Taxonomy" id="6183"/>
    <lineage>
        <taxon>Eukaryota</taxon>
        <taxon>Metazoa</taxon>
        <taxon>Spiralia</taxon>
        <taxon>Lophotrochozoa</taxon>
        <taxon>Platyhelminthes</taxon>
        <taxon>Trematoda</taxon>
        <taxon>Digenea</taxon>
        <taxon>Strigeidida</taxon>
        <taxon>Schistosomatoidea</taxon>
        <taxon>Schistosomatidae</taxon>
        <taxon>Schistosoma</taxon>
    </lineage>
</organism>
<accession>A0A5K4EQG8</accession>
<proteinExistence type="predicted"/>
<reference evidence="1" key="1">
    <citation type="submission" date="2019-11" db="UniProtKB">
        <authorList>
            <consortium name="WormBaseParasite"/>
        </authorList>
    </citation>
    <scope>IDENTIFICATION</scope>
    <source>
        <strain evidence="1">Puerto Rican</strain>
    </source>
</reference>
<evidence type="ECO:0000313" key="1">
    <source>
        <dbReference type="WBParaSite" id="Smp_144660.5"/>
    </source>
</evidence>
<dbReference type="WBParaSite" id="Smp_144660.5">
    <property type="protein sequence ID" value="Smp_144660.5"/>
    <property type="gene ID" value="Smp_144660"/>
</dbReference>
<dbReference type="InParanoid" id="A0A5K4EQG8"/>
<name>A0A5K4EQG8_SCHMA</name>
<dbReference type="STRING" id="6183.A0A5K4EQG8"/>
<sequence>MNTQPTKKLVRAWLACSLNLPARDQKELFALNVSREHFVLMIKKNDYVVVVHAVFLNYLLHIITEIMDLIIPPKETLLSEIITRNQEAIYDSTKKRPLGCSSLRDLPPHLDKYKTTFGMIYEKGDRAGDLINPPRKRIDITNEELENHQHYLILHKHLFPGEQAHRNYKKLVKSHICK</sequence>
<dbReference type="AlphaFoldDB" id="A0A5K4EQG8"/>
<dbReference type="ExpressionAtlas" id="A0A5K4EQG8">
    <property type="expression patterns" value="baseline"/>
</dbReference>